<sequence length="100" mass="11734">MSRQFHCMGRKLEELRKPSSRRYKCLLTAVYAKYFGSVDQTLLATTYSGRRKQEEALEVDRTHNEKSTQLCHKTSPHLQSSRPKEKRKTKEHITPRNGDI</sequence>
<reference evidence="2 3" key="1">
    <citation type="submission" date="2018-11" db="EMBL/GenBank/DDBJ databases">
        <authorList>
            <consortium name="Pathogen Informatics"/>
        </authorList>
    </citation>
    <scope>NUCLEOTIDE SEQUENCE [LARGE SCALE GENOMIC DNA]</scope>
    <source>
        <strain evidence="2 3">Zambia</strain>
    </source>
</reference>
<feature type="compositionally biased region" description="Polar residues" evidence="1">
    <location>
        <begin position="67"/>
        <end position="81"/>
    </location>
</feature>
<dbReference type="EMBL" id="UZAI01020090">
    <property type="protein sequence ID" value="VDP49570.1"/>
    <property type="molecule type" value="Genomic_DNA"/>
</dbReference>
<organism evidence="2 3">
    <name type="scientific">Schistosoma margrebowiei</name>
    <dbReference type="NCBI Taxonomy" id="48269"/>
    <lineage>
        <taxon>Eukaryota</taxon>
        <taxon>Metazoa</taxon>
        <taxon>Spiralia</taxon>
        <taxon>Lophotrochozoa</taxon>
        <taxon>Platyhelminthes</taxon>
        <taxon>Trematoda</taxon>
        <taxon>Digenea</taxon>
        <taxon>Strigeidida</taxon>
        <taxon>Schistosomatoidea</taxon>
        <taxon>Schistosomatidae</taxon>
        <taxon>Schistosoma</taxon>
    </lineage>
</organism>
<proteinExistence type="predicted"/>
<feature type="region of interest" description="Disordered" evidence="1">
    <location>
        <begin position="52"/>
        <end position="100"/>
    </location>
</feature>
<feature type="compositionally biased region" description="Basic and acidic residues" evidence="1">
    <location>
        <begin position="91"/>
        <end position="100"/>
    </location>
</feature>
<feature type="compositionally biased region" description="Basic and acidic residues" evidence="1">
    <location>
        <begin position="52"/>
        <end position="66"/>
    </location>
</feature>
<keyword evidence="3" id="KW-1185">Reference proteome</keyword>
<gene>
    <name evidence="2" type="ORF">SMRZ_LOCUS24012</name>
</gene>
<evidence type="ECO:0000256" key="1">
    <source>
        <dbReference type="SAM" id="MobiDB-lite"/>
    </source>
</evidence>
<protein>
    <submittedName>
        <fullName evidence="2">Uncharacterized protein</fullName>
    </submittedName>
</protein>
<feature type="non-terminal residue" evidence="2">
    <location>
        <position position="100"/>
    </location>
</feature>
<evidence type="ECO:0000313" key="2">
    <source>
        <dbReference type="EMBL" id="VDP49570.1"/>
    </source>
</evidence>
<accession>A0A183N6T7</accession>
<name>A0A183N6T7_9TREM</name>
<dbReference type="AlphaFoldDB" id="A0A183N6T7"/>
<evidence type="ECO:0000313" key="3">
    <source>
        <dbReference type="Proteomes" id="UP000277204"/>
    </source>
</evidence>
<dbReference type="Proteomes" id="UP000277204">
    <property type="component" value="Unassembled WGS sequence"/>
</dbReference>